<gene>
    <name evidence="6" type="ORF">F1721_12845</name>
</gene>
<reference evidence="6 7" key="1">
    <citation type="submission" date="2019-09" db="EMBL/GenBank/DDBJ databases">
        <title>Draft genome sequence of the thermophilic Saccharopolyspora hirsuta VKM Ac-666T.</title>
        <authorList>
            <person name="Lobastova T.G."/>
            <person name="Fokina V."/>
            <person name="Bragin E.Y."/>
            <person name="Shtratnikova V.Y."/>
            <person name="Starodumova I.P."/>
            <person name="Tarlachkov S.V."/>
            <person name="Donova M.V."/>
        </authorList>
    </citation>
    <scope>NUCLEOTIDE SEQUENCE [LARGE SCALE GENOMIC DNA]</scope>
    <source>
        <strain evidence="6 7">VKM Ac-666</strain>
    </source>
</reference>
<dbReference type="InterPro" id="IPR023572">
    <property type="entry name" value="Archease_dom"/>
</dbReference>
<evidence type="ECO:0000313" key="6">
    <source>
        <dbReference type="EMBL" id="KAA5834550.1"/>
    </source>
</evidence>
<organism evidence="6 7">
    <name type="scientific">Saccharopolyspora hirsuta</name>
    <dbReference type="NCBI Taxonomy" id="1837"/>
    <lineage>
        <taxon>Bacteria</taxon>
        <taxon>Bacillati</taxon>
        <taxon>Actinomycetota</taxon>
        <taxon>Actinomycetes</taxon>
        <taxon>Pseudonocardiales</taxon>
        <taxon>Pseudonocardiaceae</taxon>
        <taxon>Saccharopolyspora</taxon>
    </lineage>
</organism>
<dbReference type="OrthoDB" id="3827441at2"/>
<dbReference type="Gene3D" id="3.55.10.10">
    <property type="entry name" value="Archease domain"/>
    <property type="match status" value="1"/>
</dbReference>
<sequence>MPEGGQARAVGRGEGVSGGYRFLPHTADIRFEAWGGSREECLAQACRALVASFAEIPASAPARTASAGIDGGDEQLLLSVLDEIIYRLDVGGTLPREIDVRPTPTGIDLDMSEVDTDRVRFTGATPKAVSLHGFSFTRDDRGWRCSVTVDV</sequence>
<accession>A0A5M7BZG5</accession>
<proteinExistence type="inferred from homology"/>
<comment type="similarity">
    <text evidence="1">Belongs to the archease family.</text>
</comment>
<keyword evidence="2" id="KW-0819">tRNA processing</keyword>
<feature type="domain" description="Archease" evidence="5">
    <location>
        <begin position="20"/>
        <end position="151"/>
    </location>
</feature>
<keyword evidence="3" id="KW-0479">Metal-binding</keyword>
<protein>
    <submittedName>
        <fullName evidence="6">Archease</fullName>
    </submittedName>
</protein>
<dbReference type="GO" id="GO:0046872">
    <property type="term" value="F:metal ion binding"/>
    <property type="evidence" value="ECO:0007669"/>
    <property type="project" value="UniProtKB-KW"/>
</dbReference>
<comment type="caution">
    <text evidence="6">The sequence shown here is derived from an EMBL/GenBank/DDBJ whole genome shotgun (WGS) entry which is preliminary data.</text>
</comment>
<evidence type="ECO:0000259" key="5">
    <source>
        <dbReference type="Pfam" id="PF01951"/>
    </source>
</evidence>
<dbReference type="EMBL" id="VWPH01000005">
    <property type="protein sequence ID" value="KAA5834550.1"/>
    <property type="molecule type" value="Genomic_DNA"/>
</dbReference>
<evidence type="ECO:0000313" key="7">
    <source>
        <dbReference type="Proteomes" id="UP000323946"/>
    </source>
</evidence>
<dbReference type="Pfam" id="PF01951">
    <property type="entry name" value="Archease"/>
    <property type="match status" value="1"/>
</dbReference>
<dbReference type="Proteomes" id="UP000323946">
    <property type="component" value="Unassembled WGS sequence"/>
</dbReference>
<dbReference type="GO" id="GO:0008033">
    <property type="term" value="P:tRNA processing"/>
    <property type="evidence" value="ECO:0007669"/>
    <property type="project" value="UniProtKB-KW"/>
</dbReference>
<dbReference type="AlphaFoldDB" id="A0A5M7BZG5"/>
<name>A0A5M7BZG5_SACHI</name>
<keyword evidence="7" id="KW-1185">Reference proteome</keyword>
<evidence type="ECO:0000256" key="2">
    <source>
        <dbReference type="ARBA" id="ARBA00022694"/>
    </source>
</evidence>
<keyword evidence="4" id="KW-0106">Calcium</keyword>
<dbReference type="InterPro" id="IPR036820">
    <property type="entry name" value="Archease_dom_sf"/>
</dbReference>
<evidence type="ECO:0000256" key="4">
    <source>
        <dbReference type="ARBA" id="ARBA00022837"/>
    </source>
</evidence>
<evidence type="ECO:0000256" key="3">
    <source>
        <dbReference type="ARBA" id="ARBA00022723"/>
    </source>
</evidence>
<evidence type="ECO:0000256" key="1">
    <source>
        <dbReference type="ARBA" id="ARBA00007963"/>
    </source>
</evidence>
<dbReference type="SUPFAM" id="SSF69819">
    <property type="entry name" value="MTH1598-like"/>
    <property type="match status" value="1"/>
</dbReference>